<dbReference type="Proteomes" id="UP000829560">
    <property type="component" value="Chromosome"/>
</dbReference>
<dbReference type="RefSeq" id="WP_338411943.1">
    <property type="nucleotide sequence ID" value="NZ_CP093310.2"/>
</dbReference>
<name>A0AAT9PAJ0_9GAMM</name>
<dbReference type="EMBL" id="CP093310">
    <property type="protein sequence ID" value="UNK04453.2"/>
    <property type="molecule type" value="Genomic_DNA"/>
</dbReference>
<reference evidence="1" key="1">
    <citation type="submission" date="2024-03" db="EMBL/GenBank/DDBJ databases">
        <title>Psychrobacter raelis sp. nov. isolated from a dog with peritonitis.</title>
        <authorList>
            <person name="Schiavone A."/>
            <person name="Manzulli V."/>
            <person name="Camarda A."/>
            <person name="Cafiero M.A."/>
            <person name="Vasco I."/>
            <person name="Marino L."/>
            <person name="Pennuzzi G."/>
            <person name="Serrecchia L."/>
            <person name="Galante D."/>
            <person name="Pugliese N."/>
        </authorList>
    </citation>
    <scope>NUCLEOTIDE SEQUENCE</scope>
    <source>
        <strain evidence="1">PraFG1</strain>
    </source>
</reference>
<dbReference type="AlphaFoldDB" id="A0AAT9PAJ0"/>
<keyword evidence="2" id="KW-1185">Reference proteome</keyword>
<evidence type="ECO:0000313" key="2">
    <source>
        <dbReference type="Proteomes" id="UP000829560"/>
    </source>
</evidence>
<organism evidence="1 2">
    <name type="scientific">Psychrobacter raelei</name>
    <dbReference type="NCBI Taxonomy" id="2565531"/>
    <lineage>
        <taxon>Bacteria</taxon>
        <taxon>Pseudomonadati</taxon>
        <taxon>Pseudomonadota</taxon>
        <taxon>Gammaproteobacteria</taxon>
        <taxon>Moraxellales</taxon>
        <taxon>Moraxellaceae</taxon>
        <taxon>Psychrobacter</taxon>
    </lineage>
</organism>
<protein>
    <submittedName>
        <fullName evidence="1">Uncharacterized protein</fullName>
    </submittedName>
</protein>
<gene>
    <name evidence="1" type="ORF">MN210_08900</name>
</gene>
<accession>A0AAT9PAJ0</accession>
<proteinExistence type="predicted"/>
<evidence type="ECO:0000313" key="1">
    <source>
        <dbReference type="EMBL" id="UNK04453.2"/>
    </source>
</evidence>
<sequence>MKILKSIDSFFTKTATVLDQAAKDIDKSTEAMLERDEIRHNKVLEEHEKIREQLVIDGGYESEEAMEIAIKKRRDYLRGN</sequence>
<dbReference type="KEGG" id="prae:MN210_08900"/>